<evidence type="ECO:0000256" key="2">
    <source>
        <dbReference type="ARBA" id="ARBA00007447"/>
    </source>
</evidence>
<dbReference type="GO" id="GO:0006508">
    <property type="term" value="P:proteolysis"/>
    <property type="evidence" value="ECO:0007669"/>
    <property type="project" value="InterPro"/>
</dbReference>
<dbReference type="InterPro" id="IPR033868">
    <property type="entry name" value="Xylanase_inhibitor_I-like"/>
</dbReference>
<dbReference type="Proteomes" id="UP001180020">
    <property type="component" value="Unassembled WGS sequence"/>
</dbReference>
<dbReference type="InterPro" id="IPR032861">
    <property type="entry name" value="TAXi_N"/>
</dbReference>
<dbReference type="InterPro" id="IPR021109">
    <property type="entry name" value="Peptidase_aspartic_dom_sf"/>
</dbReference>
<name>A0AAV9CRK7_ACOCL</name>
<keyword evidence="3" id="KW-0964">Secreted</keyword>
<comment type="caution">
    <text evidence="7">The sequence shown here is derived from an EMBL/GenBank/DDBJ whole genome shotgun (WGS) entry which is preliminary data.</text>
</comment>
<feature type="domain" description="Peptidase A1" evidence="6">
    <location>
        <begin position="48"/>
        <end position="415"/>
    </location>
</feature>
<dbReference type="Pfam" id="PF14543">
    <property type="entry name" value="TAXi_N"/>
    <property type="match status" value="1"/>
</dbReference>
<proteinExistence type="inferred from homology"/>
<evidence type="ECO:0000259" key="6">
    <source>
        <dbReference type="PROSITE" id="PS51767"/>
    </source>
</evidence>
<dbReference type="EMBL" id="JAUJYO010000017">
    <property type="protein sequence ID" value="KAK1291440.1"/>
    <property type="molecule type" value="Genomic_DNA"/>
</dbReference>
<dbReference type="FunFam" id="2.40.70.10:FF:000041">
    <property type="entry name" value="Basic 7S globulin"/>
    <property type="match status" value="1"/>
</dbReference>
<keyword evidence="4 5" id="KW-0732">Signal</keyword>
<reference evidence="7" key="2">
    <citation type="submission" date="2023-06" db="EMBL/GenBank/DDBJ databases">
        <authorList>
            <person name="Ma L."/>
            <person name="Liu K.-W."/>
            <person name="Li Z."/>
            <person name="Hsiao Y.-Y."/>
            <person name="Qi Y."/>
            <person name="Fu T."/>
            <person name="Tang G."/>
            <person name="Zhang D."/>
            <person name="Sun W.-H."/>
            <person name="Liu D.-K."/>
            <person name="Li Y."/>
            <person name="Chen G.-Z."/>
            <person name="Liu X.-D."/>
            <person name="Liao X.-Y."/>
            <person name="Jiang Y.-T."/>
            <person name="Yu X."/>
            <person name="Hao Y."/>
            <person name="Huang J."/>
            <person name="Zhao X.-W."/>
            <person name="Ke S."/>
            <person name="Chen Y.-Y."/>
            <person name="Wu W.-L."/>
            <person name="Hsu J.-L."/>
            <person name="Lin Y.-F."/>
            <person name="Huang M.-D."/>
            <person name="Li C.-Y."/>
            <person name="Huang L."/>
            <person name="Wang Z.-W."/>
            <person name="Zhao X."/>
            <person name="Zhong W.-Y."/>
            <person name="Peng D.-H."/>
            <person name="Ahmad S."/>
            <person name="Lan S."/>
            <person name="Zhang J.-S."/>
            <person name="Tsai W.-C."/>
            <person name="Van De Peer Y."/>
            <person name="Liu Z.-J."/>
        </authorList>
    </citation>
    <scope>NUCLEOTIDE SEQUENCE</scope>
    <source>
        <strain evidence="7">CP</strain>
        <tissue evidence="7">Leaves</tissue>
    </source>
</reference>
<evidence type="ECO:0000256" key="3">
    <source>
        <dbReference type="ARBA" id="ARBA00022525"/>
    </source>
</evidence>
<sequence length="434" mass="46342">MASRSLQLLIFLSTLLLSLSTSPSHALKPSKPHALFLPVTKDTTTLQYVTHLSQRTPLVPLKLVVDLGGLYLWVDCDSDYVSSSYRPARCKSKQCVYAGAIFACGTCNSASKPGCNKNTCAVNPGNPIDSLSTTGEIAQDVITIQSTDGPSITVPRFLFTCGSTNLLNRLSTGAKGMVGLGRTNISLPTQLADTVSIARKFAVCLSSSKGVVFFGDGPYVVLPRMDLSQGLTYTPLLKNPVSTAGSYFEGEPSYEYFIGVKSIKINGKAVSLKTPLLSISKDGNGGTKISTVDQYTKLETSIYNAFTAAFVREATSLKMTKVASVAPFKTCFSSKGVPSTRAGPAVPTIDLVLQSESVYWRIFGANSMVQVNKDVLCLGFVDGGVNARTSIVIGGYQLQDNLLQFDLGKSMLGFSSSLLYKQTTCANFNFASKA</sequence>
<dbReference type="SUPFAM" id="SSF50630">
    <property type="entry name" value="Acid proteases"/>
    <property type="match status" value="1"/>
</dbReference>
<dbReference type="PANTHER" id="PTHR47965:SF22">
    <property type="entry name" value="EUKARYOTIC ASPARTYL PROTEASE FAMILY PROTEIN"/>
    <property type="match status" value="1"/>
</dbReference>
<dbReference type="Gene3D" id="2.40.70.10">
    <property type="entry name" value="Acid Proteases"/>
    <property type="match status" value="2"/>
</dbReference>
<feature type="chain" id="PRO_5043361867" description="Peptidase A1 domain-containing protein" evidence="5">
    <location>
        <begin position="27"/>
        <end position="434"/>
    </location>
</feature>
<reference evidence="7" key="1">
    <citation type="journal article" date="2023" name="Nat. Commun.">
        <title>Diploid and tetraploid genomes of Acorus and the evolution of monocots.</title>
        <authorList>
            <person name="Ma L."/>
            <person name="Liu K.W."/>
            <person name="Li Z."/>
            <person name="Hsiao Y.Y."/>
            <person name="Qi Y."/>
            <person name="Fu T."/>
            <person name="Tang G.D."/>
            <person name="Zhang D."/>
            <person name="Sun W.H."/>
            <person name="Liu D.K."/>
            <person name="Li Y."/>
            <person name="Chen G.Z."/>
            <person name="Liu X.D."/>
            <person name="Liao X.Y."/>
            <person name="Jiang Y.T."/>
            <person name="Yu X."/>
            <person name="Hao Y."/>
            <person name="Huang J."/>
            <person name="Zhao X.W."/>
            <person name="Ke S."/>
            <person name="Chen Y.Y."/>
            <person name="Wu W.L."/>
            <person name="Hsu J.L."/>
            <person name="Lin Y.F."/>
            <person name="Huang M.D."/>
            <person name="Li C.Y."/>
            <person name="Huang L."/>
            <person name="Wang Z.W."/>
            <person name="Zhao X."/>
            <person name="Zhong W.Y."/>
            <person name="Peng D.H."/>
            <person name="Ahmad S."/>
            <person name="Lan S."/>
            <person name="Zhang J.S."/>
            <person name="Tsai W.C."/>
            <person name="Van de Peer Y."/>
            <person name="Liu Z.J."/>
        </authorList>
    </citation>
    <scope>NUCLEOTIDE SEQUENCE</scope>
    <source>
        <strain evidence="7">CP</strain>
    </source>
</reference>
<dbReference type="FunFam" id="2.40.70.10:FF:000045">
    <property type="entry name" value="Basic 7S globulin"/>
    <property type="match status" value="1"/>
</dbReference>
<dbReference type="Pfam" id="PF14541">
    <property type="entry name" value="TAXi_C"/>
    <property type="match status" value="1"/>
</dbReference>
<gene>
    <name evidence="7" type="ORF">QJS10_CPB17g01918</name>
</gene>
<organism evidence="7 8">
    <name type="scientific">Acorus calamus</name>
    <name type="common">Sweet flag</name>
    <dbReference type="NCBI Taxonomy" id="4465"/>
    <lineage>
        <taxon>Eukaryota</taxon>
        <taxon>Viridiplantae</taxon>
        <taxon>Streptophyta</taxon>
        <taxon>Embryophyta</taxon>
        <taxon>Tracheophyta</taxon>
        <taxon>Spermatophyta</taxon>
        <taxon>Magnoliopsida</taxon>
        <taxon>Liliopsida</taxon>
        <taxon>Acoraceae</taxon>
        <taxon>Acorus</taxon>
    </lineage>
</organism>
<evidence type="ECO:0000256" key="4">
    <source>
        <dbReference type="ARBA" id="ARBA00022729"/>
    </source>
</evidence>
<dbReference type="InterPro" id="IPR001461">
    <property type="entry name" value="Aspartic_peptidase_A1"/>
</dbReference>
<dbReference type="GO" id="GO:0004190">
    <property type="term" value="F:aspartic-type endopeptidase activity"/>
    <property type="evidence" value="ECO:0007669"/>
    <property type="project" value="InterPro"/>
</dbReference>
<protein>
    <recommendedName>
        <fullName evidence="6">Peptidase A1 domain-containing protein</fullName>
    </recommendedName>
</protein>
<dbReference type="InterPro" id="IPR032799">
    <property type="entry name" value="TAXi_C"/>
</dbReference>
<keyword evidence="8" id="KW-1185">Reference proteome</keyword>
<dbReference type="GO" id="GO:0005576">
    <property type="term" value="C:extracellular region"/>
    <property type="evidence" value="ECO:0007669"/>
    <property type="project" value="UniProtKB-SubCell"/>
</dbReference>
<comment type="similarity">
    <text evidence="2">Belongs to the peptidase A1 family.</text>
</comment>
<dbReference type="PANTHER" id="PTHR47965">
    <property type="entry name" value="ASPARTYL PROTEASE-RELATED"/>
    <property type="match status" value="1"/>
</dbReference>
<comment type="subcellular location">
    <subcellularLocation>
        <location evidence="1">Secreted</location>
        <location evidence="1">Extracellular space</location>
    </subcellularLocation>
</comment>
<evidence type="ECO:0000313" key="7">
    <source>
        <dbReference type="EMBL" id="KAK1291440.1"/>
    </source>
</evidence>
<evidence type="ECO:0000313" key="8">
    <source>
        <dbReference type="Proteomes" id="UP001180020"/>
    </source>
</evidence>
<accession>A0AAV9CRK7</accession>
<dbReference type="PROSITE" id="PS51767">
    <property type="entry name" value="PEPTIDASE_A1"/>
    <property type="match status" value="1"/>
</dbReference>
<evidence type="ECO:0000256" key="1">
    <source>
        <dbReference type="ARBA" id="ARBA00004239"/>
    </source>
</evidence>
<evidence type="ECO:0000256" key="5">
    <source>
        <dbReference type="SAM" id="SignalP"/>
    </source>
</evidence>
<dbReference type="CDD" id="cd05489">
    <property type="entry name" value="xylanase_inhibitor_I_like"/>
    <property type="match status" value="1"/>
</dbReference>
<dbReference type="InterPro" id="IPR033121">
    <property type="entry name" value="PEPTIDASE_A1"/>
</dbReference>
<feature type="signal peptide" evidence="5">
    <location>
        <begin position="1"/>
        <end position="26"/>
    </location>
</feature>
<dbReference type="AlphaFoldDB" id="A0AAV9CRK7"/>